<evidence type="ECO:0000256" key="1">
    <source>
        <dbReference type="SAM" id="Phobius"/>
    </source>
</evidence>
<dbReference type="RefSeq" id="WP_253529844.1">
    <property type="nucleotide sequence ID" value="NZ_JAMZEL010000008.1"/>
</dbReference>
<keyword evidence="1" id="KW-0812">Transmembrane</keyword>
<feature type="transmembrane region" description="Helical" evidence="1">
    <location>
        <begin position="177"/>
        <end position="198"/>
    </location>
</feature>
<reference evidence="2 3" key="1">
    <citation type="submission" date="2022-06" db="EMBL/GenBank/DDBJ databases">
        <title>Runella sp. S5 genome sequencing.</title>
        <authorList>
            <person name="Park S."/>
        </authorList>
    </citation>
    <scope>NUCLEOTIDE SEQUENCE [LARGE SCALE GENOMIC DNA]</scope>
    <source>
        <strain evidence="2 3">S5</strain>
    </source>
</reference>
<feature type="transmembrane region" description="Helical" evidence="1">
    <location>
        <begin position="299"/>
        <end position="319"/>
    </location>
</feature>
<feature type="transmembrane region" description="Helical" evidence="1">
    <location>
        <begin position="27"/>
        <end position="45"/>
    </location>
</feature>
<comment type="caution">
    <text evidence="2">The sequence shown here is derived from an EMBL/GenBank/DDBJ whole genome shotgun (WGS) entry which is preliminary data.</text>
</comment>
<evidence type="ECO:0008006" key="4">
    <source>
        <dbReference type="Google" id="ProtNLM"/>
    </source>
</evidence>
<feature type="transmembrane region" description="Helical" evidence="1">
    <location>
        <begin position="135"/>
        <end position="165"/>
    </location>
</feature>
<keyword evidence="1" id="KW-1133">Transmembrane helix</keyword>
<evidence type="ECO:0000313" key="2">
    <source>
        <dbReference type="EMBL" id="MCP1384367.1"/>
    </source>
</evidence>
<accession>A0ABT1FRM4</accession>
<sequence length="366" mass="43512">MYFYNFFIFDFFYYNEKSKIHFYIRPLYYYTKTFAPLFLSGYIILKDSRSTFLSFEKTIINIVKASCIIAFFQLFISQIFQNLDLNEIIGLKRRYINTFDTSILSVRVQAFMTEPKDLACFICLAAPIILKKKKYILFIFSIITALLTQSQTFVVLFFIFTIIFILPNSIQTVRKYILTSLLIIISLFQIVSSSKAFIFEHYQDFKDNPIVELIANRAISRYTDFYDIIDQDETEFIGMPIQRDQELPIIKFFKEYPFLWITGVGPGNTMFINPSYFEGSSFFMDKVKGDVAPTITMRWFNYIVHFGSIIFIYFFFSLTKLESNNSFTNKYYAFLWSCLFFAIIDIYVVIFYCLLIKEKNETKYYL</sequence>
<dbReference type="EMBL" id="JAMZEL010000008">
    <property type="protein sequence ID" value="MCP1384367.1"/>
    <property type="molecule type" value="Genomic_DNA"/>
</dbReference>
<feature type="transmembrane region" description="Helical" evidence="1">
    <location>
        <begin position="331"/>
        <end position="355"/>
    </location>
</feature>
<keyword evidence="1" id="KW-0472">Membrane</keyword>
<feature type="transmembrane region" description="Helical" evidence="1">
    <location>
        <begin position="57"/>
        <end position="76"/>
    </location>
</feature>
<dbReference type="Proteomes" id="UP001204772">
    <property type="component" value="Unassembled WGS sequence"/>
</dbReference>
<gene>
    <name evidence="2" type="ORF">NCI00_18135</name>
</gene>
<protein>
    <recommendedName>
        <fullName evidence="4">Oligosaccharide repeat unit polymerase</fullName>
    </recommendedName>
</protein>
<keyword evidence="3" id="KW-1185">Reference proteome</keyword>
<organism evidence="2 3">
    <name type="scientific">Runella salmonicolor</name>
    <dbReference type="NCBI Taxonomy" id="2950278"/>
    <lineage>
        <taxon>Bacteria</taxon>
        <taxon>Pseudomonadati</taxon>
        <taxon>Bacteroidota</taxon>
        <taxon>Cytophagia</taxon>
        <taxon>Cytophagales</taxon>
        <taxon>Spirosomataceae</taxon>
        <taxon>Runella</taxon>
    </lineage>
</organism>
<name>A0ABT1FRM4_9BACT</name>
<proteinExistence type="predicted"/>
<evidence type="ECO:0000313" key="3">
    <source>
        <dbReference type="Proteomes" id="UP001204772"/>
    </source>
</evidence>